<organism evidence="2">
    <name type="scientific">Rhizophora mucronata</name>
    <name type="common">Asiatic mangrove</name>
    <dbReference type="NCBI Taxonomy" id="61149"/>
    <lineage>
        <taxon>Eukaryota</taxon>
        <taxon>Viridiplantae</taxon>
        <taxon>Streptophyta</taxon>
        <taxon>Embryophyta</taxon>
        <taxon>Tracheophyta</taxon>
        <taxon>Spermatophyta</taxon>
        <taxon>Magnoliopsida</taxon>
        <taxon>eudicotyledons</taxon>
        <taxon>Gunneridae</taxon>
        <taxon>Pentapetalae</taxon>
        <taxon>rosids</taxon>
        <taxon>fabids</taxon>
        <taxon>Malpighiales</taxon>
        <taxon>Rhizophoraceae</taxon>
        <taxon>Rhizophora</taxon>
    </lineage>
</organism>
<feature type="transmembrane region" description="Helical" evidence="1">
    <location>
        <begin position="53"/>
        <end position="73"/>
    </location>
</feature>
<reference evidence="2" key="1">
    <citation type="submission" date="2018-02" db="EMBL/GenBank/DDBJ databases">
        <title>Rhizophora mucronata_Transcriptome.</title>
        <authorList>
            <person name="Meera S.P."/>
            <person name="Sreeshan A."/>
            <person name="Augustine A."/>
        </authorList>
    </citation>
    <scope>NUCLEOTIDE SEQUENCE</scope>
    <source>
        <tissue evidence="2">Leaf</tissue>
    </source>
</reference>
<dbReference type="EMBL" id="GGEC01017727">
    <property type="protein sequence ID" value="MBW98210.1"/>
    <property type="molecule type" value="Transcribed_RNA"/>
</dbReference>
<sequence>MMLGGMTSSSTSNDLTYSYLLFAIWDYSIQASCEDYQNSQQASRPSINRRLHVYFFQAVGLTAAAAGVAPVAARLVSSVGPTAHPRAQDVV</sequence>
<dbReference type="AlphaFoldDB" id="A0A2P2JXM5"/>
<evidence type="ECO:0000313" key="2">
    <source>
        <dbReference type="EMBL" id="MBW98210.1"/>
    </source>
</evidence>
<evidence type="ECO:0000256" key="1">
    <source>
        <dbReference type="SAM" id="Phobius"/>
    </source>
</evidence>
<keyword evidence="1" id="KW-1133">Transmembrane helix</keyword>
<accession>A0A2P2JXM5</accession>
<protein>
    <submittedName>
        <fullName evidence="2">Uncharacterized protein</fullName>
    </submittedName>
</protein>
<name>A0A2P2JXM5_RHIMU</name>
<keyword evidence="1" id="KW-0472">Membrane</keyword>
<proteinExistence type="predicted"/>
<keyword evidence="1" id="KW-0812">Transmembrane</keyword>